<gene>
    <name evidence="1" type="ORF">GLOINDRAFT_33332</name>
</gene>
<accession>U9TLC7</accession>
<organism evidence="1">
    <name type="scientific">Rhizophagus irregularis (strain DAOM 181602 / DAOM 197198 / MUCL 43194)</name>
    <name type="common">Arbuscular mycorrhizal fungus</name>
    <name type="synonym">Glomus intraradices</name>
    <dbReference type="NCBI Taxonomy" id="747089"/>
    <lineage>
        <taxon>Eukaryota</taxon>
        <taxon>Fungi</taxon>
        <taxon>Fungi incertae sedis</taxon>
        <taxon>Mucoromycota</taxon>
        <taxon>Glomeromycotina</taxon>
        <taxon>Glomeromycetes</taxon>
        <taxon>Glomerales</taxon>
        <taxon>Glomeraceae</taxon>
        <taxon>Rhizophagus</taxon>
    </lineage>
</organism>
<dbReference type="HOGENOM" id="CLU_1897321_0_0_1"/>
<protein>
    <submittedName>
        <fullName evidence="1">Uncharacterized protein</fullName>
    </submittedName>
</protein>
<evidence type="ECO:0000313" key="1">
    <source>
        <dbReference type="EMBL" id="ESA07083.1"/>
    </source>
</evidence>
<sequence>MVIYPISDKEVVENFLLFLFLMSKRIRSDKVFSPSTIRLLTNLRDHFSTFCYSLLTVLFPIPQLHPFCLDSSIAYIIGNQPRLLLPLLFTIIYIIGNQLVSLSCFHCLRMAQHYARGMIKIKVKGMGIEGMNNL</sequence>
<name>U9TLC7_RHIID</name>
<reference evidence="1" key="1">
    <citation type="submission" date="2013-07" db="EMBL/GenBank/DDBJ databases">
        <title>The genome of an arbuscular mycorrhizal fungus provides insights into the evolution of the oldest plant symbiosis.</title>
        <authorList>
            <consortium name="DOE Joint Genome Institute"/>
            <person name="Tisserant E."/>
            <person name="Malbreil M."/>
            <person name="Kuo A."/>
            <person name="Kohler A."/>
            <person name="Symeonidi A."/>
            <person name="Balestrini R."/>
            <person name="Charron P."/>
            <person name="Duensing N."/>
            <person name="Frei-dit-Frey N."/>
            <person name="Gianinazzi-Pearson V."/>
            <person name="Gilbert B."/>
            <person name="Handa Y."/>
            <person name="Hijri M."/>
            <person name="Kaul R."/>
            <person name="Kawaguchi M."/>
            <person name="Krajinski F."/>
            <person name="Lammers P."/>
            <person name="Lapierre D."/>
            <person name="Masclaux F.G."/>
            <person name="Murat C."/>
            <person name="Morin E."/>
            <person name="Ndikumana S."/>
            <person name="Pagni M."/>
            <person name="Petitpierre D."/>
            <person name="Requena N."/>
            <person name="Rosikiewicz P."/>
            <person name="Riley R."/>
            <person name="Saito K."/>
            <person name="San Clemente H."/>
            <person name="Shapiro H."/>
            <person name="van Tuinen D."/>
            <person name="Becard G."/>
            <person name="Bonfante P."/>
            <person name="Paszkowski U."/>
            <person name="Shachar-Hill Y."/>
            <person name="Young J.P."/>
            <person name="Sanders I.R."/>
            <person name="Henrissat B."/>
            <person name="Rensing S.A."/>
            <person name="Grigoriev I.V."/>
            <person name="Corradi N."/>
            <person name="Roux C."/>
            <person name="Martin F."/>
        </authorList>
    </citation>
    <scope>NUCLEOTIDE SEQUENCE</scope>
    <source>
        <strain evidence="1">DAOM 197198</strain>
    </source>
</reference>
<dbReference type="AlphaFoldDB" id="U9TLC7"/>
<dbReference type="EMBL" id="KI290768">
    <property type="protein sequence ID" value="ESA07083.1"/>
    <property type="molecule type" value="Genomic_DNA"/>
</dbReference>
<proteinExistence type="predicted"/>